<organism evidence="2 3">
    <name type="scientific">Aminobacter aganoensis</name>
    <dbReference type="NCBI Taxonomy" id="83264"/>
    <lineage>
        <taxon>Bacteria</taxon>
        <taxon>Pseudomonadati</taxon>
        <taxon>Pseudomonadota</taxon>
        <taxon>Alphaproteobacteria</taxon>
        <taxon>Hyphomicrobiales</taxon>
        <taxon>Phyllobacteriaceae</taxon>
        <taxon>Aminobacter</taxon>
    </lineage>
</organism>
<dbReference type="InterPro" id="IPR050508">
    <property type="entry name" value="Methyltransf_Superfamily"/>
</dbReference>
<dbReference type="GO" id="GO:0032259">
    <property type="term" value="P:methylation"/>
    <property type="evidence" value="ECO:0007669"/>
    <property type="project" value="UniProtKB-KW"/>
</dbReference>
<reference evidence="2 3" key="1">
    <citation type="submission" date="2020-08" db="EMBL/GenBank/DDBJ databases">
        <title>Genomic Encyclopedia of Type Strains, Phase IV (KMG-IV): sequencing the most valuable type-strain genomes for metagenomic binning, comparative biology and taxonomic classification.</title>
        <authorList>
            <person name="Goeker M."/>
        </authorList>
    </citation>
    <scope>NUCLEOTIDE SEQUENCE [LARGE SCALE GENOMIC DNA]</scope>
    <source>
        <strain evidence="2 3">DSM 7051</strain>
    </source>
</reference>
<evidence type="ECO:0000313" key="3">
    <source>
        <dbReference type="Proteomes" id="UP000536262"/>
    </source>
</evidence>
<dbReference type="CDD" id="cd02440">
    <property type="entry name" value="AdoMet_MTases"/>
    <property type="match status" value="1"/>
</dbReference>
<keyword evidence="2" id="KW-0808">Transferase</keyword>
<protein>
    <submittedName>
        <fullName evidence="2">SAM-dependent methyltransferase</fullName>
    </submittedName>
</protein>
<dbReference type="PANTHER" id="PTHR42912:SF80">
    <property type="entry name" value="METHYLTRANSFERASE DOMAIN-CONTAINING PROTEIN"/>
    <property type="match status" value="1"/>
</dbReference>
<dbReference type="AlphaFoldDB" id="A0A7X0FCB4"/>
<comment type="caution">
    <text evidence="2">The sequence shown here is derived from an EMBL/GenBank/DDBJ whole genome shotgun (WGS) entry which is preliminary data.</text>
</comment>
<dbReference type="PANTHER" id="PTHR42912">
    <property type="entry name" value="METHYLTRANSFERASE"/>
    <property type="match status" value="1"/>
</dbReference>
<dbReference type="EMBL" id="JACHOU010000020">
    <property type="protein sequence ID" value="MBB6357122.1"/>
    <property type="molecule type" value="Genomic_DNA"/>
</dbReference>
<dbReference type="Proteomes" id="UP000536262">
    <property type="component" value="Unassembled WGS sequence"/>
</dbReference>
<feature type="domain" description="Methyltransferase type 11" evidence="1">
    <location>
        <begin position="57"/>
        <end position="149"/>
    </location>
</feature>
<evidence type="ECO:0000259" key="1">
    <source>
        <dbReference type="Pfam" id="PF08241"/>
    </source>
</evidence>
<dbReference type="GO" id="GO:0008757">
    <property type="term" value="F:S-adenosylmethionine-dependent methyltransferase activity"/>
    <property type="evidence" value="ECO:0007669"/>
    <property type="project" value="InterPro"/>
</dbReference>
<dbReference type="SUPFAM" id="SSF53335">
    <property type="entry name" value="S-adenosyl-L-methionine-dependent methyltransferases"/>
    <property type="match status" value="1"/>
</dbReference>
<dbReference type="Pfam" id="PF08241">
    <property type="entry name" value="Methyltransf_11"/>
    <property type="match status" value="1"/>
</dbReference>
<proteinExistence type="predicted"/>
<accession>A0A7X0FCB4</accession>
<keyword evidence="3" id="KW-1185">Reference proteome</keyword>
<keyword evidence="2" id="KW-0489">Methyltransferase</keyword>
<dbReference type="RefSeq" id="WP_055972486.1">
    <property type="nucleotide sequence ID" value="NZ_BAABEG010000004.1"/>
</dbReference>
<dbReference type="Gene3D" id="3.40.50.150">
    <property type="entry name" value="Vaccinia Virus protein VP39"/>
    <property type="match status" value="1"/>
</dbReference>
<dbReference type="InterPro" id="IPR013216">
    <property type="entry name" value="Methyltransf_11"/>
</dbReference>
<sequence length="230" mass="25288">MAELFDRYGPRYGEVVARSISFSGLGHDFFLVAKARLLAREVDVRGLRATGKPLGALDIGCGVGALHSHLTHVFDSLHGCDLSEASIDRARKDHPHNAYDLCMPARLPYADGSFDFAFASCVLHHVQPETWASFIDEMRRVVRPGGIACLIEHNPYNPLTRLAVLRCPFDEDAVLLNARKAKALFRDAGLSEITTQHFLLFPSDRPLASRLETALAAFPLGAQYACSGRV</sequence>
<evidence type="ECO:0000313" key="2">
    <source>
        <dbReference type="EMBL" id="MBB6357122.1"/>
    </source>
</evidence>
<dbReference type="InterPro" id="IPR029063">
    <property type="entry name" value="SAM-dependent_MTases_sf"/>
</dbReference>
<gene>
    <name evidence="2" type="ORF">GGR00_004942</name>
</gene>
<name>A0A7X0FCB4_9HYPH</name>